<dbReference type="EMBL" id="MCAQ01000028">
    <property type="protein sequence ID" value="RKF31743.1"/>
    <property type="molecule type" value="Genomic_DNA"/>
</dbReference>
<evidence type="ECO:0000259" key="1">
    <source>
        <dbReference type="Pfam" id="PF00561"/>
    </source>
</evidence>
<proteinExistence type="predicted"/>
<dbReference type="PANTHER" id="PTHR43689">
    <property type="entry name" value="HYDROLASE"/>
    <property type="match status" value="1"/>
</dbReference>
<comment type="caution">
    <text evidence="2">The sequence shown here is derived from an EMBL/GenBank/DDBJ whole genome shotgun (WGS) entry which is preliminary data.</text>
</comment>
<dbReference type="AlphaFoldDB" id="A0A420FFG9"/>
<accession>A0A420FFG9</accession>
<organism evidence="2 3">
    <name type="scientific">Sphingobacterium siyangense</name>
    <dbReference type="NCBI Taxonomy" id="459529"/>
    <lineage>
        <taxon>Bacteria</taxon>
        <taxon>Pseudomonadati</taxon>
        <taxon>Bacteroidota</taxon>
        <taxon>Sphingobacteriia</taxon>
        <taxon>Sphingobacteriales</taxon>
        <taxon>Sphingobacteriaceae</taxon>
        <taxon>Sphingobacterium</taxon>
    </lineage>
</organism>
<dbReference type="PANTHER" id="PTHR43689:SF8">
    <property type="entry name" value="ALPHA_BETA-HYDROLASES SUPERFAMILY PROTEIN"/>
    <property type="match status" value="1"/>
</dbReference>
<gene>
    <name evidence="2" type="ORF">BCY89_16395</name>
</gene>
<name>A0A420FFG9_9SPHI</name>
<dbReference type="Gene3D" id="3.40.50.1820">
    <property type="entry name" value="alpha/beta hydrolase"/>
    <property type="match status" value="1"/>
</dbReference>
<feature type="domain" description="AB hydrolase-1" evidence="1">
    <location>
        <begin position="51"/>
        <end position="167"/>
    </location>
</feature>
<dbReference type="Pfam" id="PF00561">
    <property type="entry name" value="Abhydrolase_1"/>
    <property type="match status" value="1"/>
</dbReference>
<dbReference type="InterPro" id="IPR000073">
    <property type="entry name" value="AB_hydrolase_1"/>
</dbReference>
<dbReference type="Proteomes" id="UP000286402">
    <property type="component" value="Unassembled WGS sequence"/>
</dbReference>
<dbReference type="PRINTS" id="PR00111">
    <property type="entry name" value="ABHYDROLASE"/>
</dbReference>
<evidence type="ECO:0000313" key="2">
    <source>
        <dbReference type="EMBL" id="RKF31743.1"/>
    </source>
</evidence>
<reference evidence="2 3" key="1">
    <citation type="submission" date="2016-07" db="EMBL/GenBank/DDBJ databases">
        <title>Genome analysis of Sphingobacterium siyangense T12B17.</title>
        <authorList>
            <person name="Xu D."/>
            <person name="Su Y."/>
            <person name="Zheng S."/>
        </authorList>
    </citation>
    <scope>NUCLEOTIDE SEQUENCE [LARGE SCALE GENOMIC DNA]</scope>
    <source>
        <strain evidence="2 3">T12B17</strain>
    </source>
</reference>
<dbReference type="PROSITE" id="PS51257">
    <property type="entry name" value="PROKAR_LIPOPROTEIN"/>
    <property type="match status" value="1"/>
</dbReference>
<keyword evidence="3" id="KW-1185">Reference proteome</keyword>
<sequence length="277" mass="30900">MKRAYTVLVSLLLIACSKDNKANSDSFQHELVDLGKNKISTYFMEKNSDYLVVLVSGLADDHQVWQKKKVAERIAENTSVLLYDRGGYGKSTLENGPRDIPNLSSELELVIGKFAKGRKVILIGHSVGGLVIRDYAVKYPDRVAGLVFVDTSHEYYNKPDQAMEDQVYKAFVSAYGENSGAAKEAQQLLEDFDYMGHIGMLPHIPVFAITSMKKDQANNASDEAYGKTRQDWFDAHELLKRNTSDFVHLTTTASGHNIMLEEPTLVISAFSQLLGKL</sequence>
<dbReference type="InterPro" id="IPR029058">
    <property type="entry name" value="AB_hydrolase_fold"/>
</dbReference>
<dbReference type="SUPFAM" id="SSF53474">
    <property type="entry name" value="alpha/beta-Hydrolases"/>
    <property type="match status" value="1"/>
</dbReference>
<protein>
    <recommendedName>
        <fullName evidence="1">AB hydrolase-1 domain-containing protein</fullName>
    </recommendedName>
</protein>
<dbReference type="RefSeq" id="WP_220699656.1">
    <property type="nucleotide sequence ID" value="NZ_MCAQ01000028.1"/>
</dbReference>
<evidence type="ECO:0000313" key="3">
    <source>
        <dbReference type="Proteomes" id="UP000286402"/>
    </source>
</evidence>